<reference evidence="2" key="1">
    <citation type="submission" date="2020-11" db="EMBL/GenBank/DDBJ databases">
        <authorList>
            <consortium name="DOE Joint Genome Institute"/>
            <person name="Ahrendt S."/>
            <person name="Riley R."/>
            <person name="Andreopoulos W."/>
            <person name="Labutti K."/>
            <person name="Pangilinan J."/>
            <person name="Ruiz-Duenas F.J."/>
            <person name="Barrasa J.M."/>
            <person name="Sanchez-Garcia M."/>
            <person name="Camarero S."/>
            <person name="Miyauchi S."/>
            <person name="Serrano A."/>
            <person name="Linde D."/>
            <person name="Babiker R."/>
            <person name="Drula E."/>
            <person name="Ayuso-Fernandez I."/>
            <person name="Pacheco R."/>
            <person name="Padilla G."/>
            <person name="Ferreira P."/>
            <person name="Barriuso J."/>
            <person name="Kellner H."/>
            <person name="Castanera R."/>
            <person name="Alfaro M."/>
            <person name="Ramirez L."/>
            <person name="Pisabarro A.G."/>
            <person name="Kuo A."/>
            <person name="Tritt A."/>
            <person name="Lipzen A."/>
            <person name="He G."/>
            <person name="Yan M."/>
            <person name="Ng V."/>
            <person name="Cullen D."/>
            <person name="Martin F."/>
            <person name="Rosso M.-N."/>
            <person name="Henrissat B."/>
            <person name="Hibbett D."/>
            <person name="Martinez A.T."/>
            <person name="Grigoriev I.V."/>
        </authorList>
    </citation>
    <scope>NUCLEOTIDE SEQUENCE</scope>
    <source>
        <strain evidence="2">ATCC 90797</strain>
    </source>
</reference>
<evidence type="ECO:0000313" key="3">
    <source>
        <dbReference type="Proteomes" id="UP000807025"/>
    </source>
</evidence>
<organism evidence="2 3">
    <name type="scientific">Pleurotus eryngii</name>
    <name type="common">Boletus of the steppes</name>
    <dbReference type="NCBI Taxonomy" id="5323"/>
    <lineage>
        <taxon>Eukaryota</taxon>
        <taxon>Fungi</taxon>
        <taxon>Dikarya</taxon>
        <taxon>Basidiomycota</taxon>
        <taxon>Agaricomycotina</taxon>
        <taxon>Agaricomycetes</taxon>
        <taxon>Agaricomycetidae</taxon>
        <taxon>Agaricales</taxon>
        <taxon>Pleurotineae</taxon>
        <taxon>Pleurotaceae</taxon>
        <taxon>Pleurotus</taxon>
    </lineage>
</organism>
<gene>
    <name evidence="2" type="ORF">BDN71DRAFT_1592380</name>
</gene>
<evidence type="ECO:0000313" key="2">
    <source>
        <dbReference type="EMBL" id="KAF9491266.1"/>
    </source>
</evidence>
<proteinExistence type="predicted"/>
<keyword evidence="3" id="KW-1185">Reference proteome</keyword>
<feature type="transmembrane region" description="Helical" evidence="1">
    <location>
        <begin position="92"/>
        <end position="115"/>
    </location>
</feature>
<dbReference type="AlphaFoldDB" id="A0A9P5ZT00"/>
<evidence type="ECO:0000256" key="1">
    <source>
        <dbReference type="SAM" id="Phobius"/>
    </source>
</evidence>
<sequence>MKALVGGIWGLATLHAGLLANTVYHYAVSTTHSPIDVEAAISTAHVIGEKLHAADDPARWSCYTALAIGIVICFIIQTYFTRVIFLMTSGRWRVILTAALMLLLVAQLVGTYIMATSPLSSHGTLPTATCTSAPLGAPISPHTQLTGGAGTEGIGKCDEESYVFRGRELKSRAYPNRSPVQESQPIGVE</sequence>
<name>A0A9P5ZT00_PLEER</name>
<keyword evidence="1" id="KW-1133">Transmembrane helix</keyword>
<accession>A0A9P5ZT00</accession>
<dbReference type="EMBL" id="MU154623">
    <property type="protein sequence ID" value="KAF9491266.1"/>
    <property type="molecule type" value="Genomic_DNA"/>
</dbReference>
<dbReference type="Proteomes" id="UP000807025">
    <property type="component" value="Unassembled WGS sequence"/>
</dbReference>
<dbReference type="OrthoDB" id="3012488at2759"/>
<protein>
    <submittedName>
        <fullName evidence="2">Uncharacterized protein</fullName>
    </submittedName>
</protein>
<feature type="transmembrane region" description="Helical" evidence="1">
    <location>
        <begin position="58"/>
        <end position="80"/>
    </location>
</feature>
<keyword evidence="1" id="KW-0472">Membrane</keyword>
<comment type="caution">
    <text evidence="2">The sequence shown here is derived from an EMBL/GenBank/DDBJ whole genome shotgun (WGS) entry which is preliminary data.</text>
</comment>
<keyword evidence="1" id="KW-0812">Transmembrane</keyword>